<accession>A0A2H0BLB4</accession>
<organism evidence="2 3">
    <name type="scientific">Candidatus Vogelbacteria bacterium CG22_combo_CG10-13_8_21_14_all_37_9</name>
    <dbReference type="NCBI Taxonomy" id="1975046"/>
    <lineage>
        <taxon>Bacteria</taxon>
        <taxon>Candidatus Vogeliibacteriota</taxon>
    </lineage>
</organism>
<dbReference type="AlphaFoldDB" id="A0A2H0BLB4"/>
<dbReference type="Pfam" id="PF20803">
    <property type="entry name" value="PaaX_M"/>
    <property type="match status" value="1"/>
</dbReference>
<proteinExistence type="predicted"/>
<dbReference type="EMBL" id="PCSX01000003">
    <property type="protein sequence ID" value="PIP58473.1"/>
    <property type="molecule type" value="Genomic_DNA"/>
</dbReference>
<comment type="caution">
    <text evidence="2">The sequence shown here is derived from an EMBL/GenBank/DDBJ whole genome shotgun (WGS) entry which is preliminary data.</text>
</comment>
<dbReference type="InterPro" id="IPR048846">
    <property type="entry name" value="PaaX-like_central"/>
</dbReference>
<protein>
    <recommendedName>
        <fullName evidence="1">Transcriptional repressor PaaX-like central Cas2-like domain-containing protein</fullName>
    </recommendedName>
</protein>
<dbReference type="Proteomes" id="UP000229334">
    <property type="component" value="Unassembled WGS sequence"/>
</dbReference>
<evidence type="ECO:0000259" key="1">
    <source>
        <dbReference type="Pfam" id="PF20803"/>
    </source>
</evidence>
<evidence type="ECO:0000313" key="2">
    <source>
        <dbReference type="EMBL" id="PIP58473.1"/>
    </source>
</evidence>
<sequence>MNLKKSLKPRKKISSPRKQKLLLALEAGLVLSLNRSPKQALKIISKIPKEWQKIDRHYLYQTLKEFKYHHLISYQEESDGKIEIVITEAGKKEVLRYDIDKMELNIPKHWDKIWRLVFFDIPEKLRPRRDAFRDRLKELGFIELQHSIWVIPYPCKKEIDFLIEFFEIRNYARFAEVINITNEADLRLKFRI</sequence>
<reference evidence="2 3" key="1">
    <citation type="submission" date="2017-09" db="EMBL/GenBank/DDBJ databases">
        <title>Depth-based differentiation of microbial function through sediment-hosted aquifers and enrichment of novel symbionts in the deep terrestrial subsurface.</title>
        <authorList>
            <person name="Probst A.J."/>
            <person name="Ladd B."/>
            <person name="Jarett J.K."/>
            <person name="Geller-Mcgrath D.E."/>
            <person name="Sieber C.M."/>
            <person name="Emerson J.B."/>
            <person name="Anantharaman K."/>
            <person name="Thomas B.C."/>
            <person name="Malmstrom R."/>
            <person name="Stieglmeier M."/>
            <person name="Klingl A."/>
            <person name="Woyke T."/>
            <person name="Ryan C.M."/>
            <person name="Banfield J.F."/>
        </authorList>
    </citation>
    <scope>NUCLEOTIDE SEQUENCE [LARGE SCALE GENOMIC DNA]</scope>
    <source>
        <strain evidence="2">CG22_combo_CG10-13_8_21_14_all_37_9</strain>
    </source>
</reference>
<dbReference type="Gene3D" id="3.30.70.2650">
    <property type="match status" value="1"/>
</dbReference>
<gene>
    <name evidence="2" type="ORF">COX02_00105</name>
</gene>
<evidence type="ECO:0000313" key="3">
    <source>
        <dbReference type="Proteomes" id="UP000229334"/>
    </source>
</evidence>
<name>A0A2H0BLB4_9BACT</name>
<feature type="domain" description="Transcriptional repressor PaaX-like central Cas2-like" evidence="1">
    <location>
        <begin position="108"/>
        <end position="177"/>
    </location>
</feature>